<geneLocation type="plasmid" evidence="2 3">
    <name>II</name>
</geneLocation>
<name>A0A0A8UUA7_LEGHA</name>
<dbReference type="HOGENOM" id="CLU_068889_0_0_6"/>
<evidence type="ECO:0000313" key="2">
    <source>
        <dbReference type="EMBL" id="CEK12313.1"/>
    </source>
</evidence>
<dbReference type="InterPro" id="IPR002575">
    <property type="entry name" value="Aminoglycoside_PTrfase"/>
</dbReference>
<reference evidence="3" key="1">
    <citation type="submission" date="2014-09" db="EMBL/GenBank/DDBJ databases">
        <authorList>
            <person name="Gomez-Valero L."/>
        </authorList>
    </citation>
    <scope>NUCLEOTIDE SEQUENCE [LARGE SCALE GENOMIC DNA]</scope>
    <source>
        <strain evidence="3">ATCC35250</strain>
        <plasmid evidence="3">II</plasmid>
    </source>
</reference>
<evidence type="ECO:0000313" key="3">
    <source>
        <dbReference type="Proteomes" id="UP000032803"/>
    </source>
</evidence>
<organism evidence="2 3">
    <name type="scientific">Legionella hackeliae</name>
    <dbReference type="NCBI Taxonomy" id="449"/>
    <lineage>
        <taxon>Bacteria</taxon>
        <taxon>Pseudomonadati</taxon>
        <taxon>Pseudomonadota</taxon>
        <taxon>Gammaproteobacteria</taxon>
        <taxon>Legionellales</taxon>
        <taxon>Legionellaceae</taxon>
        <taxon>Legionella</taxon>
    </lineage>
</organism>
<keyword evidence="2" id="KW-0614">Plasmid</keyword>
<dbReference type="AlphaFoldDB" id="A0A0A8UUA7"/>
<keyword evidence="3" id="KW-1185">Reference proteome</keyword>
<gene>
    <name evidence="2" type="ORF">LHA_pA0065</name>
</gene>
<accession>A0A0A8UUA7</accession>
<dbReference type="Gene3D" id="1.10.510.10">
    <property type="entry name" value="Transferase(Phosphotransferase) domain 1"/>
    <property type="match status" value="1"/>
</dbReference>
<dbReference type="RefSeq" id="WP_011212562.1">
    <property type="nucleotide sequence ID" value="NZ_LN681226.1"/>
</dbReference>
<dbReference type="EMBL" id="LN681226">
    <property type="protein sequence ID" value="CEK12313.1"/>
    <property type="molecule type" value="Genomic_DNA"/>
</dbReference>
<evidence type="ECO:0000259" key="1">
    <source>
        <dbReference type="Pfam" id="PF01636"/>
    </source>
</evidence>
<protein>
    <recommendedName>
        <fullName evidence="1">Aminoglycoside phosphotransferase domain-containing protein</fullName>
    </recommendedName>
</protein>
<dbReference type="KEGG" id="lha:LHA_pA0065"/>
<dbReference type="OrthoDB" id="5392197at2"/>
<feature type="domain" description="Aminoglycoside phosphotransferase" evidence="1">
    <location>
        <begin position="43"/>
        <end position="252"/>
    </location>
</feature>
<dbReference type="Gene3D" id="1.20.58.840">
    <property type="match status" value="1"/>
</dbReference>
<dbReference type="SUPFAM" id="SSF56112">
    <property type="entry name" value="Protein kinase-like (PK-like)"/>
    <property type="match status" value="1"/>
</dbReference>
<proteinExistence type="predicted"/>
<dbReference type="Pfam" id="PF01636">
    <property type="entry name" value="APH"/>
    <property type="match status" value="1"/>
</dbReference>
<sequence length="323" mass="38149">MRRRELNYSDEQLMDFLYQGYQIMASELHFVAVGSFYGFVISTNTTKKYFLKVYPEGQSLVPIQPTIESLNQTGIALNRLRNEFGMKNLSYMISDVQGHYCFRSNKLILTLFDYIEGIHPAYTPNQLLADKMATLLFQLHQIPAHEFSFFETEHFDINYALGIKGWINNAVEVIEETHAESMLSQLKRHKKQLLQGLSQLQEWKKQFSQQSIPFALTHGDPHHYNVLQTPFDVWLVDWDGVKIAPIERDLWHYEQAPLAEFYLKLNLKCSINHELCRFYQLQRFFEDGRYYLEQVLTGKNRTDQQSEEDKNTFLTHWGWSYCV</sequence>
<dbReference type="Proteomes" id="UP000032803">
    <property type="component" value="Plasmid II"/>
</dbReference>
<dbReference type="InterPro" id="IPR011009">
    <property type="entry name" value="Kinase-like_dom_sf"/>
</dbReference>
<dbReference type="Gene3D" id="3.30.200.20">
    <property type="entry name" value="Phosphorylase Kinase, domain 1"/>
    <property type="match status" value="1"/>
</dbReference>